<evidence type="ECO:0000256" key="3">
    <source>
        <dbReference type="ARBA" id="ARBA00022679"/>
    </source>
</evidence>
<dbReference type="InterPro" id="IPR013968">
    <property type="entry name" value="PKS_KR"/>
</dbReference>
<dbReference type="GO" id="GO:0006633">
    <property type="term" value="P:fatty acid biosynthetic process"/>
    <property type="evidence" value="ECO:0007669"/>
    <property type="project" value="InterPro"/>
</dbReference>
<dbReference type="Pfam" id="PF23297">
    <property type="entry name" value="ACP_SdgA_C"/>
    <property type="match status" value="1"/>
</dbReference>
<evidence type="ECO:0000256" key="8">
    <source>
        <dbReference type="ARBA" id="ARBA00023315"/>
    </source>
</evidence>
<dbReference type="SUPFAM" id="SSF51735">
    <property type="entry name" value="NAD(P)-binding Rossmann-fold domains"/>
    <property type="match status" value="2"/>
</dbReference>
<dbReference type="Pfam" id="PF16197">
    <property type="entry name" value="KAsynt_C_assoc"/>
    <property type="match status" value="1"/>
</dbReference>
<dbReference type="InterPro" id="IPR020806">
    <property type="entry name" value="PKS_PP-bd"/>
</dbReference>
<evidence type="ECO:0000313" key="14">
    <source>
        <dbReference type="EMBL" id="KAF9630641.1"/>
    </source>
</evidence>
<dbReference type="InterPro" id="IPR036291">
    <property type="entry name" value="NAD(P)-bd_dom_sf"/>
</dbReference>
<dbReference type="InterPro" id="IPR049552">
    <property type="entry name" value="PKS_DH_N"/>
</dbReference>
<dbReference type="InterPro" id="IPR057326">
    <property type="entry name" value="KR_dom"/>
</dbReference>
<accession>A0A8H7ISB1</accession>
<dbReference type="PROSITE" id="PS50075">
    <property type="entry name" value="CARRIER"/>
    <property type="match status" value="1"/>
</dbReference>
<evidence type="ECO:0000256" key="5">
    <source>
        <dbReference type="ARBA" id="ARBA00022857"/>
    </source>
</evidence>
<dbReference type="InterPro" id="IPR049900">
    <property type="entry name" value="PKS_mFAS_DH"/>
</dbReference>
<dbReference type="SUPFAM" id="SSF53335">
    <property type="entry name" value="S-adenosyl-L-methionine-dependent methyltransferases"/>
    <property type="match status" value="1"/>
</dbReference>
<dbReference type="PROSITE" id="PS52004">
    <property type="entry name" value="KS3_2"/>
    <property type="match status" value="1"/>
</dbReference>
<comment type="caution">
    <text evidence="14">The sequence shown here is derived from an EMBL/GenBank/DDBJ whole genome shotgun (WGS) entry which is preliminary data.</text>
</comment>
<keyword evidence="2" id="KW-0597">Phosphoprotein</keyword>
<dbReference type="PANTHER" id="PTHR43775">
    <property type="entry name" value="FATTY ACID SYNTHASE"/>
    <property type="match status" value="1"/>
</dbReference>
<feature type="region of interest" description="N-terminal hotdog fold" evidence="9">
    <location>
        <begin position="1012"/>
        <end position="1144"/>
    </location>
</feature>
<dbReference type="PANTHER" id="PTHR43775:SF29">
    <property type="entry name" value="ASPERFURANONE POLYKETIDE SYNTHASE AFOG-RELATED"/>
    <property type="match status" value="1"/>
</dbReference>
<reference evidence="14" key="1">
    <citation type="submission" date="2016-08" db="EMBL/GenBank/DDBJ databases">
        <authorList>
            <person name="Yan J."/>
        </authorList>
    </citation>
    <scope>NUCLEOTIDE SEQUENCE</scope>
    <source>
        <strain evidence="14">CSS-01s</strain>
    </source>
</reference>
<dbReference type="Gene3D" id="3.90.180.10">
    <property type="entry name" value="Medium-chain alcohol dehydrogenases, catalytic domain"/>
    <property type="match status" value="1"/>
</dbReference>
<keyword evidence="5" id="KW-0521">NADP</keyword>
<feature type="domain" description="Carrier" evidence="11">
    <location>
        <begin position="2504"/>
        <end position="2581"/>
    </location>
</feature>
<dbReference type="FunFam" id="3.40.366.10:FF:000002">
    <property type="entry name" value="Probable polyketide synthase 2"/>
    <property type="match status" value="1"/>
</dbReference>
<keyword evidence="8" id="KW-0012">Acyltransferase</keyword>
<dbReference type="SUPFAM" id="SSF47336">
    <property type="entry name" value="ACP-like"/>
    <property type="match status" value="1"/>
</dbReference>
<evidence type="ECO:0000313" key="15">
    <source>
        <dbReference type="Proteomes" id="UP000627934"/>
    </source>
</evidence>
<keyword evidence="6" id="KW-0560">Oxidoreductase</keyword>
<dbReference type="InterPro" id="IPR013154">
    <property type="entry name" value="ADH-like_N"/>
</dbReference>
<keyword evidence="4" id="KW-0677">Repeat</keyword>
<dbReference type="InterPro" id="IPR013217">
    <property type="entry name" value="Methyltransf_12"/>
</dbReference>
<protein>
    <submittedName>
        <fullName evidence="14">Polyketide synthase protein</fullName>
    </submittedName>
</protein>
<dbReference type="Gene3D" id="1.10.1200.10">
    <property type="entry name" value="ACP-like"/>
    <property type="match status" value="1"/>
</dbReference>
<dbReference type="SMART" id="SM00823">
    <property type="entry name" value="PKS_PP"/>
    <property type="match status" value="1"/>
</dbReference>
<dbReference type="Gene3D" id="3.10.129.110">
    <property type="entry name" value="Polyketide synthase dehydratase"/>
    <property type="match status" value="1"/>
</dbReference>
<dbReference type="InterPro" id="IPR016039">
    <property type="entry name" value="Thiolase-like"/>
</dbReference>
<dbReference type="SUPFAM" id="SSF53901">
    <property type="entry name" value="Thiolase-like"/>
    <property type="match status" value="1"/>
</dbReference>
<dbReference type="InterPro" id="IPR036736">
    <property type="entry name" value="ACP-like_sf"/>
</dbReference>
<dbReference type="EMBL" id="MDYX01000041">
    <property type="protein sequence ID" value="KAF9630641.1"/>
    <property type="molecule type" value="Genomic_DNA"/>
</dbReference>
<dbReference type="InterPro" id="IPR020807">
    <property type="entry name" value="PKS_DH"/>
</dbReference>
<dbReference type="InterPro" id="IPR049551">
    <property type="entry name" value="PKS_DH_C"/>
</dbReference>
<proteinExistence type="predicted"/>
<dbReference type="SMART" id="SM00822">
    <property type="entry name" value="PKS_KR"/>
    <property type="match status" value="1"/>
</dbReference>
<dbReference type="PROSITE" id="PS00012">
    <property type="entry name" value="PHOSPHOPANTETHEINE"/>
    <property type="match status" value="1"/>
</dbReference>
<dbReference type="Pfam" id="PF21089">
    <property type="entry name" value="PKS_DH_N"/>
    <property type="match status" value="1"/>
</dbReference>
<dbReference type="InterPro" id="IPR029063">
    <property type="entry name" value="SAM-dependent_MTases_sf"/>
</dbReference>
<dbReference type="Pfam" id="PF22336">
    <property type="entry name" value="RhiE-like_linker"/>
    <property type="match status" value="1"/>
</dbReference>
<dbReference type="Pfam" id="PF00109">
    <property type="entry name" value="ketoacyl-synt"/>
    <property type="match status" value="1"/>
</dbReference>
<dbReference type="Pfam" id="PF08240">
    <property type="entry name" value="ADH_N"/>
    <property type="match status" value="1"/>
</dbReference>
<dbReference type="InterPro" id="IPR014043">
    <property type="entry name" value="Acyl_transferase_dom"/>
</dbReference>
<dbReference type="Proteomes" id="UP000627934">
    <property type="component" value="Unassembled WGS sequence"/>
</dbReference>
<dbReference type="InterPro" id="IPR018201">
    <property type="entry name" value="Ketoacyl_synth_AS"/>
</dbReference>
<feature type="domain" description="PKS/mFAS DH" evidence="13">
    <location>
        <begin position="1012"/>
        <end position="1310"/>
    </location>
</feature>
<dbReference type="InterPro" id="IPR054514">
    <property type="entry name" value="RhiE-like_linker"/>
</dbReference>
<evidence type="ECO:0000259" key="13">
    <source>
        <dbReference type="PROSITE" id="PS52019"/>
    </source>
</evidence>
<dbReference type="InterPro" id="IPR042104">
    <property type="entry name" value="PKS_dehydratase_sf"/>
</dbReference>
<evidence type="ECO:0000256" key="9">
    <source>
        <dbReference type="PROSITE-ProRule" id="PRU01363"/>
    </source>
</evidence>
<dbReference type="Pfam" id="PF14765">
    <property type="entry name" value="PS-DH"/>
    <property type="match status" value="1"/>
</dbReference>
<dbReference type="GO" id="GO:0004315">
    <property type="term" value="F:3-oxoacyl-[acyl-carrier-protein] synthase activity"/>
    <property type="evidence" value="ECO:0007669"/>
    <property type="project" value="InterPro"/>
</dbReference>
<dbReference type="SMART" id="SM00825">
    <property type="entry name" value="PKS_KS"/>
    <property type="match status" value="1"/>
</dbReference>
<keyword evidence="3" id="KW-0808">Transferase</keyword>
<dbReference type="InterPro" id="IPR014030">
    <property type="entry name" value="Ketoacyl_synth_N"/>
</dbReference>
<feature type="region of interest" description="C-terminal hotdog fold" evidence="9">
    <location>
        <begin position="1158"/>
        <end position="1310"/>
    </location>
</feature>
<evidence type="ECO:0000259" key="11">
    <source>
        <dbReference type="PROSITE" id="PS50075"/>
    </source>
</evidence>
<dbReference type="Gene3D" id="3.40.50.720">
    <property type="entry name" value="NAD(P)-binding Rossmann-like Domain"/>
    <property type="match status" value="2"/>
</dbReference>
<dbReference type="Gene3D" id="3.40.47.10">
    <property type="match status" value="1"/>
</dbReference>
<dbReference type="SMART" id="SM00826">
    <property type="entry name" value="PKS_DH"/>
    <property type="match status" value="1"/>
</dbReference>
<keyword evidence="1" id="KW-0596">Phosphopantetheine</keyword>
<evidence type="ECO:0000256" key="6">
    <source>
        <dbReference type="ARBA" id="ARBA00023002"/>
    </source>
</evidence>
<dbReference type="CDD" id="cd05195">
    <property type="entry name" value="enoyl_red"/>
    <property type="match status" value="1"/>
</dbReference>
<dbReference type="GO" id="GO:0004312">
    <property type="term" value="F:fatty acid synthase activity"/>
    <property type="evidence" value="ECO:0007669"/>
    <property type="project" value="TreeGrafter"/>
</dbReference>
<evidence type="ECO:0000259" key="12">
    <source>
        <dbReference type="PROSITE" id="PS52004"/>
    </source>
</evidence>
<evidence type="ECO:0000256" key="1">
    <source>
        <dbReference type="ARBA" id="ARBA00022450"/>
    </source>
</evidence>
<dbReference type="Pfam" id="PF08242">
    <property type="entry name" value="Methyltransf_12"/>
    <property type="match status" value="1"/>
</dbReference>
<dbReference type="InterPro" id="IPR006162">
    <property type="entry name" value="Ppantetheine_attach_site"/>
</dbReference>
<feature type="active site" description="Proton acceptor; for dehydratase activity" evidence="9">
    <location>
        <position position="1044"/>
    </location>
</feature>
<dbReference type="Pfam" id="PF13602">
    <property type="entry name" value="ADH_zinc_N_2"/>
    <property type="match status" value="1"/>
</dbReference>
<dbReference type="Pfam" id="PF23114">
    <property type="entry name" value="NAD-bd_HRPKS_sdrA"/>
    <property type="match status" value="1"/>
</dbReference>
<feature type="domain" description="Ketosynthase family 3 (KS3)" evidence="12">
    <location>
        <begin position="31"/>
        <end position="456"/>
    </location>
</feature>
<dbReference type="PROSITE" id="PS00606">
    <property type="entry name" value="KS3_1"/>
    <property type="match status" value="1"/>
</dbReference>
<dbReference type="Gene3D" id="3.40.366.10">
    <property type="entry name" value="Malonyl-Coenzyme A Acyl Carrier Protein, domain 2"/>
    <property type="match status" value="1"/>
</dbReference>
<reference evidence="14" key="2">
    <citation type="journal article" date="2018" name="DNA Res.">
        <title>Comparative genome and transcriptome analyses reveal adaptations to opportunistic infections in woody plant degrading pathogens of Botryosphaeriaceae.</title>
        <authorList>
            <person name="Yan J.Y."/>
            <person name="Zhao W.S."/>
            <person name="Chen Z."/>
            <person name="Xing Q.K."/>
            <person name="Zhang W."/>
            <person name="Chethana K.W.T."/>
            <person name="Xue M.F."/>
            <person name="Xu J.P."/>
            <person name="Phillips A.J.L."/>
            <person name="Wang Y."/>
            <person name="Liu J.H."/>
            <person name="Liu M."/>
            <person name="Zhou Y."/>
            <person name="Jayawardena R.S."/>
            <person name="Manawasinghe I.S."/>
            <person name="Huang J.B."/>
            <person name="Qiao G.H."/>
            <person name="Fu C.Y."/>
            <person name="Guo F.F."/>
            <person name="Dissanayake A.J."/>
            <person name="Peng Y.L."/>
            <person name="Hyde K.D."/>
            <person name="Li X.H."/>
        </authorList>
    </citation>
    <scope>NUCLEOTIDE SEQUENCE</scope>
    <source>
        <strain evidence="14">CSS-01s</strain>
    </source>
</reference>
<sequence>MSLDTASDQCHRHVRADPTCRLENGSCEDADMPIAIIGMSCRLPGDATSPERLWKLCAEGRSAWSEIPDDRFNKEAFHHPSGSKRTTSNVTGGHFLKEDIGLFDATFFNLTPEVAATMDPQCRMLLESVYEALESAGITLENVAGSQTAVFAGAFFKDYTDSLMRDPDTFPRSVFIGNGPTMMSNRISHFYDLCGPSMTVDTACSTGLVALHQACHSLRSGEAKMAIIACANVMFNPDIFVLMSSLGFLSPDGKSYAFDSRASGYGRGEGVGTIIVKRLQDALQDGDPIRAVVRQTALNQDGKTQTITSPSQDAQEDLIRRCYKNAGLNPADTVYVEAHGTGTQAGDPVEAGALYAVMGKDRPADRPLYIGSVKTNVGHTETTSAIASIIKVVLALEKGYIPPSINFEKGNEKISFDAWNLKVPRGLEPWPTSGIRRASINSFGYGGSNAHAIIEAWQPDAHEHTKGLNGVTNGSHGVDVLRNGSKMTNGTENKRSSTDILSEHPIPKVSHETTDSSSDVSTNGFALPNGLNSGREPGSRIFVLSAKDEAVVQTMVENLKEFVAQSNSDNGQLLDRLAYTLSEGRSRFPWVVAVASRSREQLLASLDTAKLIPTRSTAQPRLCFVFTGQGAQWYAMGRELIGVYTVFTDTLCEADQYLRQMGCPWSLLDELTKDEKESRIDEADVSPPLCTAVQIALTRLLRSWGIKPMAITSHSNGEVAAAYAAGVLSLQEAMSIVHYARGQLLDALWTKAHHRGSMMAVGLGRGEAEPYLSKLRSGKVVVACVNSPSSVTVSGDQAAIAELEQQLTEEKVFARVLNIRVAYHSHHMNAVAADYRKALPESIGTKQTFKDNVLYSSPATGGRITDASKMGPEHWVRNVLQPVEFLDAFRSICLDPSTGEKQIDMVIEIGPHGALAGPIRQCLQLPELKDLGVSYSSCLSRKEDAVNSMHALAASLIAKGYHVDLNAVNFPRASVQPSIIPDLPTYPWNHRTRHWCEPRINKEHRMRKKPAHDLLGSTVPGLSPSNRTWRHIIRTSDLPWVRDHRVQSDIVYPGAGMVVMAIEAMRQVSQGAVRCFSLRDVDIMAALVIPDTSDGVEVQLHFHESGGKALGLEGWRPFSICSTDGDGVWTEHCKGLVSAVLSDGENWMGVVAPGADCTVESKPDDMFEFLQSVGICHGPVFRNLKKIMSGEGRSATTFSVADTAASMPGNYQHEHLLHPTTLDSVFVAAYSALPRSQRSPAMPRSIKRMLVSTDIGSKATDLFTAYTKIGKADRRGFHVNIAVQREGGAGSSVLEIEGLFCQVIEGAVEQAEQPNGCFTIKWEEELSLTSARGLMERLKASPDPAEIAHVQELKQACFYFFHDAVASIADADVGGMLWYHKTFFEWMKLQISQHPQAATWLNMTKAERARLFEKVASTSVDGEMACVVGRNLNAILGQKIAPLELMLKDHLLHRYYKSALRMDRCYAQVRHLVDLFAHKNPRARVLEIGAGTGGCTQIVLEALGGGDTGTARRFSQYDFTDISSGFFEQARSRFGAWGDDGAIRFRKFDVEDDPADQGFEKGSYDLVVACQVLHATKNMDRTMRHVRSLLRPGGKLVMVEMTHDVLDVQLIFGVLPGWWLSEEPERKHSPSLTVDLWDKVLRRTGFSGLDVQLRDCEDAENYVLSTLMATALPDNAPAQFPEILITFCQENAPPQAWLHKLQGTIKTAASIEPAIDSLDVAQPEGKICVFVESPDLSVLVQPSEDVFAQVKQLATKAKGLLWVSRGGAVECSNPMSALATGLLRTLRCEDRSKRYISLDLEHSQHMWSEQDASAIATVLREAFDPSCDPSSIDFEYAARGDSILIPRVCRDQTETEGLSHGSAELQPFYQPGRELRLTSDTLNSLVFCDDPDAEKPLLGNFVEIEPRAFGVNARDVIMATTGQPEQQHRAMGFECSGVISRLGPDVPTDHLSVGDRVCALLRGHHWANRVRVHWTGVARIPDAMTFEVAASVPLAFVTAYHAVNTLAGLRQSETVLIHCAAGDVGQAAVMMAQLVRAEVFATVASGQEREVVERVYGIPRDHILSRSDSSFAPAIMEMTDGKGVDVILNSLTGQLLHETWSCIAPLGRFVEIGKQDSEQNNSLQMSAFTRATSFFAVDSIMLSELRGDVVSHALTAIVDGFQKGSMRPIPLITAFPISELDTALRTMQAGNHLGKLVVVPLANDLVKARKRTLRLSSQATYAVAGGAGGLGRCIVRRLVERGAKNILVLSRHAESHANVSFLDEMRSMGTNMLALNVDISNAQSLAEAIDTASKTMPPVKGVIQGAMVLQDSIVEHMSHQDFITAIRPKVQGTWNLHHQFASSKLDFFIILSSLTGEAGNSSQANYASASTFQDALARHRASKGLAAVSLDLGMVRSVGYVAETEGLVERFQRQGYSLVQQDDLLALIENAILNPVRESSSCQVLIGVSTDDGSDDAFPWKLDPRFKGLTQLVASTGGQASGGASGDDLNLADTLRDKKASWDAVVEAVCNSIVVKLSRMFGTPPDQVDKAASMAQYGVDSLVAVELRNWFSTVAQSEISIFDILQSKSLVALANTACLKSRLIGDEIKSCR</sequence>
<dbReference type="PROSITE" id="PS52019">
    <property type="entry name" value="PKS_MFAS_DH"/>
    <property type="match status" value="1"/>
</dbReference>
<dbReference type="Pfam" id="PF08659">
    <property type="entry name" value="KR"/>
    <property type="match status" value="1"/>
</dbReference>
<dbReference type="SUPFAM" id="SSF52151">
    <property type="entry name" value="FabD/lysophospholipase-like"/>
    <property type="match status" value="1"/>
</dbReference>
<feature type="compositionally biased region" description="Basic and acidic residues" evidence="10">
    <location>
        <begin position="492"/>
        <end position="514"/>
    </location>
</feature>
<evidence type="ECO:0000256" key="2">
    <source>
        <dbReference type="ARBA" id="ARBA00022553"/>
    </source>
</evidence>
<dbReference type="InterPro" id="IPR001227">
    <property type="entry name" value="Ac_transferase_dom_sf"/>
</dbReference>
<dbReference type="Pfam" id="PF00698">
    <property type="entry name" value="Acyl_transf_1"/>
    <property type="match status" value="1"/>
</dbReference>
<keyword evidence="7" id="KW-0511">Multifunctional enzyme</keyword>
<feature type="active site" description="Proton donor; for dehydratase activity" evidence="9">
    <location>
        <position position="1223"/>
    </location>
</feature>
<organism evidence="14 15">
    <name type="scientific">Lasiodiplodia theobromae</name>
    <dbReference type="NCBI Taxonomy" id="45133"/>
    <lineage>
        <taxon>Eukaryota</taxon>
        <taxon>Fungi</taxon>
        <taxon>Dikarya</taxon>
        <taxon>Ascomycota</taxon>
        <taxon>Pezizomycotina</taxon>
        <taxon>Dothideomycetes</taxon>
        <taxon>Dothideomycetes incertae sedis</taxon>
        <taxon>Botryosphaeriales</taxon>
        <taxon>Botryosphaeriaceae</taxon>
        <taxon>Lasiodiplodia</taxon>
    </lineage>
</organism>
<dbReference type="GO" id="GO:0030639">
    <property type="term" value="P:polyketide biosynthetic process"/>
    <property type="evidence" value="ECO:0007669"/>
    <property type="project" value="UniProtKB-ARBA"/>
</dbReference>
<evidence type="ECO:0000256" key="4">
    <source>
        <dbReference type="ARBA" id="ARBA00022737"/>
    </source>
</evidence>
<dbReference type="InterPro" id="IPR014031">
    <property type="entry name" value="Ketoacyl_synth_C"/>
</dbReference>
<evidence type="ECO:0000256" key="10">
    <source>
        <dbReference type="SAM" id="MobiDB-lite"/>
    </source>
</evidence>
<dbReference type="Gene3D" id="3.30.70.3290">
    <property type="match status" value="1"/>
</dbReference>
<dbReference type="GO" id="GO:0031177">
    <property type="term" value="F:phosphopantetheine binding"/>
    <property type="evidence" value="ECO:0007669"/>
    <property type="project" value="InterPro"/>
</dbReference>
<dbReference type="Pfam" id="PF02801">
    <property type="entry name" value="Ketoacyl-synt_C"/>
    <property type="match status" value="1"/>
</dbReference>
<dbReference type="InterPro" id="IPR016035">
    <property type="entry name" value="Acyl_Trfase/lysoPLipase"/>
</dbReference>
<gene>
    <name evidence="14" type="ORF">BFW01_g1203</name>
</gene>
<dbReference type="SMART" id="SM00827">
    <property type="entry name" value="PKS_AT"/>
    <property type="match status" value="1"/>
</dbReference>
<feature type="region of interest" description="Disordered" evidence="10">
    <location>
        <begin position="470"/>
        <end position="521"/>
    </location>
</feature>
<dbReference type="InterPro" id="IPR009081">
    <property type="entry name" value="PP-bd_ACP"/>
</dbReference>
<dbReference type="CDD" id="cd00833">
    <property type="entry name" value="PKS"/>
    <property type="match status" value="1"/>
</dbReference>
<dbReference type="InterPro" id="IPR011032">
    <property type="entry name" value="GroES-like_sf"/>
</dbReference>
<dbReference type="GO" id="GO:0016491">
    <property type="term" value="F:oxidoreductase activity"/>
    <property type="evidence" value="ECO:0007669"/>
    <property type="project" value="UniProtKB-KW"/>
</dbReference>
<dbReference type="InterPro" id="IPR016036">
    <property type="entry name" value="Malonyl_transacylase_ACP-bd"/>
</dbReference>
<dbReference type="InterPro" id="IPR032821">
    <property type="entry name" value="PKS_assoc"/>
</dbReference>
<dbReference type="CDD" id="cd02440">
    <property type="entry name" value="AdoMet_MTases"/>
    <property type="match status" value="1"/>
</dbReference>
<name>A0A8H7ISB1_9PEZI</name>
<dbReference type="SUPFAM" id="SSF50129">
    <property type="entry name" value="GroES-like"/>
    <property type="match status" value="1"/>
</dbReference>
<dbReference type="InterPro" id="IPR056501">
    <property type="entry name" value="NAD-bd_HRPKS_sdrA"/>
</dbReference>
<evidence type="ECO:0000256" key="7">
    <source>
        <dbReference type="ARBA" id="ARBA00023268"/>
    </source>
</evidence>
<dbReference type="InterPro" id="IPR020841">
    <property type="entry name" value="PKS_Beta-ketoAc_synthase_dom"/>
</dbReference>
<dbReference type="InterPro" id="IPR050091">
    <property type="entry name" value="PKS_NRPS_Biosynth_Enz"/>
</dbReference>
<dbReference type="Gene3D" id="3.40.50.150">
    <property type="entry name" value="Vaccinia Virus protein VP39"/>
    <property type="match status" value="1"/>
</dbReference>
<dbReference type="SMART" id="SM00829">
    <property type="entry name" value="PKS_ER"/>
    <property type="match status" value="1"/>
</dbReference>
<dbReference type="InterPro" id="IPR020843">
    <property type="entry name" value="ER"/>
</dbReference>
<dbReference type="SUPFAM" id="SSF55048">
    <property type="entry name" value="Probable ACP-binding domain of malonyl-CoA ACP transacylase"/>
    <property type="match status" value="1"/>
</dbReference>